<sequence length="66" mass="7591">MKARQRIFFVLEKTIEETTPVLAACSVLILLLAFTGYILTEDVTDQENFNNVKHSLNEIERYASEI</sequence>
<dbReference type="Proteomes" id="UP000250321">
    <property type="component" value="Unassembled WGS sequence"/>
</dbReference>
<keyword evidence="3" id="KW-1185">Reference proteome</keyword>
<evidence type="ECO:0000313" key="3">
    <source>
        <dbReference type="Proteomes" id="UP000250321"/>
    </source>
</evidence>
<keyword evidence="1" id="KW-1133">Transmembrane helix</keyword>
<evidence type="ECO:0000313" key="2">
    <source>
        <dbReference type="EMBL" id="PQQ06358.1"/>
    </source>
</evidence>
<comment type="caution">
    <text evidence="2">The sequence shown here is derived from an EMBL/GenBank/DDBJ whole genome shotgun (WGS) entry which is preliminary data.</text>
</comment>
<dbReference type="OrthoDB" id="377083at2759"/>
<proteinExistence type="predicted"/>
<keyword evidence="1" id="KW-0472">Membrane</keyword>
<keyword evidence="1" id="KW-0812">Transmembrane</keyword>
<dbReference type="EMBL" id="PJQY01000974">
    <property type="protein sequence ID" value="PQQ06358.1"/>
    <property type="molecule type" value="Genomic_DNA"/>
</dbReference>
<name>A0A314YNW2_PRUYE</name>
<organism evidence="2 3">
    <name type="scientific">Prunus yedoensis var. nudiflora</name>
    <dbReference type="NCBI Taxonomy" id="2094558"/>
    <lineage>
        <taxon>Eukaryota</taxon>
        <taxon>Viridiplantae</taxon>
        <taxon>Streptophyta</taxon>
        <taxon>Embryophyta</taxon>
        <taxon>Tracheophyta</taxon>
        <taxon>Spermatophyta</taxon>
        <taxon>Magnoliopsida</taxon>
        <taxon>eudicotyledons</taxon>
        <taxon>Gunneridae</taxon>
        <taxon>Pentapetalae</taxon>
        <taxon>rosids</taxon>
        <taxon>fabids</taxon>
        <taxon>Rosales</taxon>
        <taxon>Rosaceae</taxon>
        <taxon>Amygdaloideae</taxon>
        <taxon>Amygdaleae</taxon>
        <taxon>Prunus</taxon>
    </lineage>
</organism>
<gene>
    <name evidence="2" type="ORF">Pyn_12005</name>
</gene>
<reference evidence="2 3" key="1">
    <citation type="submission" date="2018-02" db="EMBL/GenBank/DDBJ databases">
        <title>Draft genome of wild Prunus yedoensis var. nudiflora.</title>
        <authorList>
            <person name="Baek S."/>
            <person name="Kim J.-H."/>
            <person name="Choi K."/>
            <person name="Kim G.-B."/>
            <person name="Cho A."/>
            <person name="Jang H."/>
            <person name="Shin C.-H."/>
            <person name="Yu H.-J."/>
            <person name="Mun J.-H."/>
        </authorList>
    </citation>
    <scope>NUCLEOTIDE SEQUENCE [LARGE SCALE GENOMIC DNA]</scope>
    <source>
        <strain evidence="3">cv. Jeju island</strain>
        <tissue evidence="2">Leaf</tissue>
    </source>
</reference>
<accession>A0A314YNW2</accession>
<feature type="transmembrane region" description="Helical" evidence="1">
    <location>
        <begin position="21"/>
        <end position="39"/>
    </location>
</feature>
<protein>
    <submittedName>
        <fullName evidence="2">Uncharacterized protein</fullName>
    </submittedName>
</protein>
<dbReference type="AlphaFoldDB" id="A0A314YNW2"/>
<evidence type="ECO:0000256" key="1">
    <source>
        <dbReference type="SAM" id="Phobius"/>
    </source>
</evidence>